<dbReference type="EMBL" id="RJVU01069573">
    <property type="protein sequence ID" value="ROI68629.1"/>
    <property type="molecule type" value="Genomic_DNA"/>
</dbReference>
<dbReference type="OrthoDB" id="8866439at2759"/>
<comment type="similarity">
    <text evidence="2">Belongs to the BORG/CEP family.</text>
</comment>
<feature type="region of interest" description="Disordered" evidence="3">
    <location>
        <begin position="124"/>
        <end position="168"/>
    </location>
</feature>
<comment type="caution">
    <text evidence="5">The sequence shown here is derived from an EMBL/GenBank/DDBJ whole genome shotgun (WGS) entry which is preliminary data.</text>
</comment>
<evidence type="ECO:0000259" key="4">
    <source>
        <dbReference type="PROSITE" id="PS50108"/>
    </source>
</evidence>
<evidence type="ECO:0000313" key="6">
    <source>
        <dbReference type="Proteomes" id="UP000281406"/>
    </source>
</evidence>
<gene>
    <name evidence="5" type="ORF">DPX16_2109</name>
</gene>
<accession>A0A3N0XMJ7</accession>
<dbReference type="GO" id="GO:0007266">
    <property type="term" value="P:Rho protein signal transduction"/>
    <property type="evidence" value="ECO:0007669"/>
    <property type="project" value="TreeGrafter"/>
</dbReference>
<dbReference type="GO" id="GO:0030838">
    <property type="term" value="P:positive regulation of actin filament polymerization"/>
    <property type="evidence" value="ECO:0007669"/>
    <property type="project" value="TreeGrafter"/>
</dbReference>
<dbReference type="GO" id="GO:0005856">
    <property type="term" value="C:cytoskeleton"/>
    <property type="evidence" value="ECO:0007669"/>
    <property type="project" value="TreeGrafter"/>
</dbReference>
<dbReference type="GO" id="GO:0031267">
    <property type="term" value="F:small GTPase binding"/>
    <property type="evidence" value="ECO:0007669"/>
    <property type="project" value="TreeGrafter"/>
</dbReference>
<evidence type="ECO:0000313" key="5">
    <source>
        <dbReference type="EMBL" id="ROI68629.1"/>
    </source>
</evidence>
<dbReference type="InterPro" id="IPR051296">
    <property type="entry name" value="Cdc42_Effector_BORG/CEP"/>
</dbReference>
<dbReference type="InterPro" id="IPR029273">
    <property type="entry name" value="Cdc42_effect-like"/>
</dbReference>
<dbReference type="GO" id="GO:0005886">
    <property type="term" value="C:plasma membrane"/>
    <property type="evidence" value="ECO:0007669"/>
    <property type="project" value="TreeGrafter"/>
</dbReference>
<dbReference type="GO" id="GO:0008360">
    <property type="term" value="P:regulation of cell shape"/>
    <property type="evidence" value="ECO:0007669"/>
    <property type="project" value="TreeGrafter"/>
</dbReference>
<organism evidence="5 6">
    <name type="scientific">Anabarilius grahami</name>
    <name type="common">Kanglang fish</name>
    <name type="synonym">Barilius grahami</name>
    <dbReference type="NCBI Taxonomy" id="495550"/>
    <lineage>
        <taxon>Eukaryota</taxon>
        <taxon>Metazoa</taxon>
        <taxon>Chordata</taxon>
        <taxon>Craniata</taxon>
        <taxon>Vertebrata</taxon>
        <taxon>Euteleostomi</taxon>
        <taxon>Actinopterygii</taxon>
        <taxon>Neopterygii</taxon>
        <taxon>Teleostei</taxon>
        <taxon>Ostariophysi</taxon>
        <taxon>Cypriniformes</taxon>
        <taxon>Xenocyprididae</taxon>
        <taxon>Xenocypridinae</taxon>
        <taxon>Xenocypridinae incertae sedis</taxon>
        <taxon>Anabarilius</taxon>
    </lineage>
</organism>
<dbReference type="AlphaFoldDB" id="A0A3N0XMJ7"/>
<evidence type="ECO:0000256" key="2">
    <source>
        <dbReference type="ARBA" id="ARBA00010770"/>
    </source>
</evidence>
<evidence type="ECO:0000256" key="1">
    <source>
        <dbReference type="ARBA" id="ARBA00004184"/>
    </source>
</evidence>
<sequence>MPLRTSLHRKPTSGRWQRRLANRKEVVSVNMISLPLGDFRHVSHIGIDGHSESFGDLTFLKEGQSLLLQSSKSEQNLFLACAPPPKPPRVNLDEPGRCSPIWEHAPTNQRQKCSSLPLLDAEEEEEECSHVEPRSISRSPARGSLSSGRDSTQTNPEETQPDQTDTAFTFSLDLGPSILDAVLQPVSSRNTTDCKHERSFVTSNDGKPTQTEALEKMREIISLVYD</sequence>
<evidence type="ECO:0000256" key="3">
    <source>
        <dbReference type="SAM" id="MobiDB-lite"/>
    </source>
</evidence>
<dbReference type="GO" id="GO:0012505">
    <property type="term" value="C:endomembrane system"/>
    <property type="evidence" value="ECO:0007669"/>
    <property type="project" value="UniProtKB-SubCell"/>
</dbReference>
<feature type="compositionally biased region" description="Polar residues" evidence="3">
    <location>
        <begin position="144"/>
        <end position="168"/>
    </location>
</feature>
<dbReference type="Proteomes" id="UP000281406">
    <property type="component" value="Unassembled WGS sequence"/>
</dbReference>
<keyword evidence="6" id="KW-1185">Reference proteome</keyword>
<dbReference type="InterPro" id="IPR000095">
    <property type="entry name" value="CRIB_dom"/>
</dbReference>
<dbReference type="PANTHER" id="PTHR15344">
    <property type="entry name" value="CDC42 EFFECTOR PROTEIN BORG"/>
    <property type="match status" value="1"/>
</dbReference>
<comment type="subcellular location">
    <subcellularLocation>
        <location evidence="1">Endomembrane system</location>
        <topology evidence="1">Peripheral membrane protein</topology>
    </subcellularLocation>
</comment>
<dbReference type="PANTHER" id="PTHR15344:SF20">
    <property type="entry name" value="CDC42 EFFECTOR PROTEIN 3-LIKE"/>
    <property type="match status" value="1"/>
</dbReference>
<dbReference type="SMART" id="SM00285">
    <property type="entry name" value="PBD"/>
    <property type="match status" value="1"/>
</dbReference>
<name>A0A3N0XMJ7_ANAGA</name>
<reference evidence="5 6" key="1">
    <citation type="submission" date="2018-10" db="EMBL/GenBank/DDBJ databases">
        <title>Genome assembly for a Yunnan-Guizhou Plateau 3E fish, Anabarilius grahami (Regan), and its evolutionary and genetic applications.</title>
        <authorList>
            <person name="Jiang W."/>
        </authorList>
    </citation>
    <scope>NUCLEOTIDE SEQUENCE [LARGE SCALE GENOMIC DNA]</scope>
    <source>
        <strain evidence="5">AG-KIZ</strain>
        <tissue evidence="5">Muscle</tissue>
    </source>
</reference>
<protein>
    <submittedName>
        <fullName evidence="5">Cdc42 effector protein 2</fullName>
    </submittedName>
</protein>
<dbReference type="CDD" id="cd00132">
    <property type="entry name" value="CRIB"/>
    <property type="match status" value="1"/>
</dbReference>
<dbReference type="GO" id="GO:0005737">
    <property type="term" value="C:cytoplasm"/>
    <property type="evidence" value="ECO:0007669"/>
    <property type="project" value="TreeGrafter"/>
</dbReference>
<proteinExistence type="inferred from homology"/>
<dbReference type="PROSITE" id="PS50108">
    <property type="entry name" value="CRIB"/>
    <property type="match status" value="1"/>
</dbReference>
<dbReference type="GO" id="GO:0031274">
    <property type="term" value="P:positive regulation of pseudopodium assembly"/>
    <property type="evidence" value="ECO:0007669"/>
    <property type="project" value="TreeGrafter"/>
</dbReference>
<feature type="domain" description="CRIB" evidence="4">
    <location>
        <begin position="32"/>
        <end position="46"/>
    </location>
</feature>
<dbReference type="Pfam" id="PF14957">
    <property type="entry name" value="BORG_CEP"/>
    <property type="match status" value="1"/>
</dbReference>